<sequence length="159" mass="18180">MKKLIIVLFFLLILTMSSFAHKLNIFAYTENGKIFVSTYFVDGTPCKNCTLTLYKEDNEILNAKTDNNGEFSTDLKWEEPIKIVVEETLGHKGEFILEGDKLTDSQKETSSKTTETFNKEMLQKLIDEELNKKLKFIKIYIGVATLLGIFGIIALLKNR</sequence>
<dbReference type="EMBL" id="VFJB01000004">
    <property type="protein sequence ID" value="KAA0258621.1"/>
    <property type="molecule type" value="Genomic_DNA"/>
</dbReference>
<keyword evidence="1" id="KW-0812">Transmembrane</keyword>
<feature type="transmembrane region" description="Helical" evidence="1">
    <location>
        <begin position="139"/>
        <end position="156"/>
    </location>
</feature>
<keyword evidence="1" id="KW-1133">Transmembrane helix</keyword>
<comment type="caution">
    <text evidence="3">The sequence shown here is derived from an EMBL/GenBank/DDBJ whole genome shotgun (WGS) entry which is preliminary data.</text>
</comment>
<dbReference type="Proteomes" id="UP000322876">
    <property type="component" value="Unassembled WGS sequence"/>
</dbReference>
<evidence type="ECO:0000256" key="1">
    <source>
        <dbReference type="SAM" id="Phobius"/>
    </source>
</evidence>
<proteinExistence type="predicted"/>
<feature type="signal peptide" evidence="2">
    <location>
        <begin position="1"/>
        <end position="20"/>
    </location>
</feature>
<dbReference type="OrthoDB" id="9798743at2"/>
<evidence type="ECO:0000313" key="3">
    <source>
        <dbReference type="EMBL" id="KAA0258621.1"/>
    </source>
</evidence>
<dbReference type="AlphaFoldDB" id="A0A5A8F4S4"/>
<keyword evidence="4" id="KW-1185">Reference proteome</keyword>
<gene>
    <name evidence="3" type="ORF">FHQ18_05535</name>
</gene>
<reference evidence="3 4" key="1">
    <citation type="submission" date="2019-06" db="EMBL/GenBank/DDBJ databases">
        <title>Genomic insights into carbon and energy metabolism of Deferribacter autotrophicus revealed new metabolic traits in the phylum Deferribacteres.</title>
        <authorList>
            <person name="Slobodkin A.I."/>
            <person name="Slobodkina G.B."/>
            <person name="Allioux M."/>
            <person name="Alain K."/>
            <person name="Jebbar M."/>
            <person name="Shadrin V."/>
            <person name="Kublanov I.V."/>
            <person name="Toshchakov S.V."/>
            <person name="Bonch-Osmolovskaya E.A."/>
        </authorList>
    </citation>
    <scope>NUCLEOTIDE SEQUENCE [LARGE SCALE GENOMIC DNA]</scope>
    <source>
        <strain evidence="3 4">SL50</strain>
    </source>
</reference>
<evidence type="ECO:0000313" key="4">
    <source>
        <dbReference type="Proteomes" id="UP000322876"/>
    </source>
</evidence>
<accession>A0A5A8F4S4</accession>
<name>A0A5A8F4S4_9BACT</name>
<evidence type="ECO:0008006" key="5">
    <source>
        <dbReference type="Google" id="ProtNLM"/>
    </source>
</evidence>
<keyword evidence="2" id="KW-0732">Signal</keyword>
<protein>
    <recommendedName>
        <fullName evidence="5">Carboxypeptidase regulatory-like domain-containing protein</fullName>
    </recommendedName>
</protein>
<feature type="chain" id="PRO_5023058086" description="Carboxypeptidase regulatory-like domain-containing protein" evidence="2">
    <location>
        <begin position="21"/>
        <end position="159"/>
    </location>
</feature>
<dbReference type="RefSeq" id="WP_149266173.1">
    <property type="nucleotide sequence ID" value="NZ_VFJB01000004.1"/>
</dbReference>
<organism evidence="3 4">
    <name type="scientific">Deferribacter autotrophicus</name>
    <dbReference type="NCBI Taxonomy" id="500465"/>
    <lineage>
        <taxon>Bacteria</taxon>
        <taxon>Pseudomonadati</taxon>
        <taxon>Deferribacterota</taxon>
        <taxon>Deferribacteres</taxon>
        <taxon>Deferribacterales</taxon>
        <taxon>Deferribacteraceae</taxon>
        <taxon>Deferribacter</taxon>
    </lineage>
</organism>
<keyword evidence="1" id="KW-0472">Membrane</keyword>
<evidence type="ECO:0000256" key="2">
    <source>
        <dbReference type="SAM" id="SignalP"/>
    </source>
</evidence>